<evidence type="ECO:0000313" key="2">
    <source>
        <dbReference type="Proteomes" id="UP001062846"/>
    </source>
</evidence>
<gene>
    <name evidence="1" type="ORF">RHMOL_Rhmol05G0288800</name>
</gene>
<dbReference type="EMBL" id="CM046392">
    <property type="protein sequence ID" value="KAI8556862.1"/>
    <property type="molecule type" value="Genomic_DNA"/>
</dbReference>
<keyword evidence="2" id="KW-1185">Reference proteome</keyword>
<organism evidence="1 2">
    <name type="scientific">Rhododendron molle</name>
    <name type="common">Chinese azalea</name>
    <name type="synonym">Azalea mollis</name>
    <dbReference type="NCBI Taxonomy" id="49168"/>
    <lineage>
        <taxon>Eukaryota</taxon>
        <taxon>Viridiplantae</taxon>
        <taxon>Streptophyta</taxon>
        <taxon>Embryophyta</taxon>
        <taxon>Tracheophyta</taxon>
        <taxon>Spermatophyta</taxon>
        <taxon>Magnoliopsida</taxon>
        <taxon>eudicotyledons</taxon>
        <taxon>Gunneridae</taxon>
        <taxon>Pentapetalae</taxon>
        <taxon>asterids</taxon>
        <taxon>Ericales</taxon>
        <taxon>Ericaceae</taxon>
        <taxon>Ericoideae</taxon>
        <taxon>Rhodoreae</taxon>
        <taxon>Rhododendron</taxon>
    </lineage>
</organism>
<reference evidence="1" key="1">
    <citation type="submission" date="2022-02" db="EMBL/GenBank/DDBJ databases">
        <title>Plant Genome Project.</title>
        <authorList>
            <person name="Zhang R.-G."/>
        </authorList>
    </citation>
    <scope>NUCLEOTIDE SEQUENCE</scope>
    <source>
        <strain evidence="1">AT1</strain>
    </source>
</reference>
<dbReference type="Proteomes" id="UP001062846">
    <property type="component" value="Chromosome 5"/>
</dbReference>
<sequence>MISQTKPLPEAYYLGAQAYQLPYLGPSLDFENPVTAVSFASATSGSDPATAKKTVLWIQGARKIAVNGLPPLGCIPIVITNLPPNPKDSQAVSAGERKCLDYVNGVSAEFSSLHQEKLQDLESELPETEIVYIDYEKSLLDARFNEVNKGCCGTGLIEIGRLCNQTSPLCVDTSKNEFWDAARPTEKTYAIIFKRNLPAIDAIIAS</sequence>
<protein>
    <submittedName>
        <fullName evidence="1">Uncharacterized protein</fullName>
    </submittedName>
</protein>
<name>A0ACC0NVS4_RHOML</name>
<comment type="caution">
    <text evidence="1">The sequence shown here is derived from an EMBL/GenBank/DDBJ whole genome shotgun (WGS) entry which is preliminary data.</text>
</comment>
<proteinExistence type="predicted"/>
<accession>A0ACC0NVS4</accession>
<evidence type="ECO:0000313" key="1">
    <source>
        <dbReference type="EMBL" id="KAI8556862.1"/>
    </source>
</evidence>